<evidence type="ECO:0000313" key="1">
    <source>
        <dbReference type="EMBL" id="MTV40811.1"/>
    </source>
</evidence>
<name>A0A6L6PQ84_9BURK</name>
<proteinExistence type="predicted"/>
<reference evidence="1 2" key="1">
    <citation type="submission" date="2019-11" db="EMBL/GenBank/DDBJ databases">
        <title>Type strains purchased from KCTC, JCM and DSMZ.</title>
        <authorList>
            <person name="Lu H."/>
        </authorList>
    </citation>
    <scope>NUCLEOTIDE SEQUENCE [LARGE SCALE GENOMIC DNA]</scope>
    <source>
        <strain evidence="1 2">KCTC 22382</strain>
    </source>
</reference>
<organism evidence="1 2">
    <name type="scientific">Duganella radicis</name>
    <dbReference type="NCBI Taxonomy" id="551988"/>
    <lineage>
        <taxon>Bacteria</taxon>
        <taxon>Pseudomonadati</taxon>
        <taxon>Pseudomonadota</taxon>
        <taxon>Betaproteobacteria</taxon>
        <taxon>Burkholderiales</taxon>
        <taxon>Oxalobacteraceae</taxon>
        <taxon>Telluria group</taxon>
        <taxon>Duganella</taxon>
    </lineage>
</organism>
<dbReference type="RefSeq" id="WP_155466907.1">
    <property type="nucleotide sequence ID" value="NZ_WNKY01000041.1"/>
</dbReference>
<dbReference type="EMBL" id="WNKY01000041">
    <property type="protein sequence ID" value="MTV40811.1"/>
    <property type="molecule type" value="Genomic_DNA"/>
</dbReference>
<evidence type="ECO:0000313" key="2">
    <source>
        <dbReference type="Proteomes" id="UP000475582"/>
    </source>
</evidence>
<comment type="caution">
    <text evidence="1">The sequence shown here is derived from an EMBL/GenBank/DDBJ whole genome shotgun (WGS) entry which is preliminary data.</text>
</comment>
<keyword evidence="2" id="KW-1185">Reference proteome</keyword>
<dbReference type="AlphaFoldDB" id="A0A6L6PQ84"/>
<gene>
    <name evidence="1" type="ORF">GM676_24920</name>
</gene>
<accession>A0A6L6PQ84</accession>
<protein>
    <submittedName>
        <fullName evidence="1">Uncharacterized protein</fullName>
    </submittedName>
</protein>
<dbReference type="Proteomes" id="UP000475582">
    <property type="component" value="Unassembled WGS sequence"/>
</dbReference>
<sequence length="295" mass="31867">MSTLLQSRKILGFCVIALAVAGGYALLKHEPEPVTPNSPGAEPRNLSGSATTAGNGIFAWGAVAPRAGSYAALDPKDFALKEGDYGGHPAYSKAMQYLVCADYVESKKDIERDYAEQAQSDPSGNTLRFAQWQIAMKEEQCKNVSKASPQQIAELMREAAKAGDVRAQSYLLNQDASRLIDAARADADAHPNQEHVITAEEKGLLSSATTLAETGDREAIFLAAKLTATNRFGQQDLTASAAWALTGMQQNGRPFSFSANDHVFETEPYSTLSVEQRQAAVQKAQENFARCCSRR</sequence>